<dbReference type="InterPro" id="IPR036075">
    <property type="entry name" value="ARMT-1-like_metal-bd_sf"/>
</dbReference>
<evidence type="ECO:0000313" key="13">
    <source>
        <dbReference type="RefSeq" id="XP_065660646.1"/>
    </source>
</evidence>
<keyword evidence="12" id="KW-1185">Reference proteome</keyword>
<keyword evidence="10" id="KW-0489">Methyltransferase</keyword>
<evidence type="ECO:0000256" key="5">
    <source>
        <dbReference type="ARBA" id="ARBA00022723"/>
    </source>
</evidence>
<keyword evidence="6 10" id="KW-0378">Hydrolase</keyword>
<comment type="function">
    <text evidence="8 10">Metal-dependent phosphatase that shows phosphatase activity against several substrates, including fructose-1-phosphate and fructose-6-phosphate. Its preference for fructose-1-phosphate, a strong glycating agent that causes DNA damage rather than a canonical yeast metabolite, suggests a damage-control function in hexose phosphate metabolism. Has also been shown to have O-methyltransferase activity that methylates glutamate residues of target proteins to form gamma-glutamyl methyl ester residues. Possibly methylates PCNA, suggesting it is involved in the DNA damage response.</text>
</comment>
<evidence type="ECO:0000256" key="9">
    <source>
        <dbReference type="ARBA" id="ARBA00048809"/>
    </source>
</evidence>
<organism evidence="12 13">
    <name type="scientific">Hydra vulgaris</name>
    <name type="common">Hydra</name>
    <name type="synonym">Hydra attenuata</name>
    <dbReference type="NCBI Taxonomy" id="6087"/>
    <lineage>
        <taxon>Eukaryota</taxon>
        <taxon>Metazoa</taxon>
        <taxon>Cnidaria</taxon>
        <taxon>Hydrozoa</taxon>
        <taxon>Hydroidolina</taxon>
        <taxon>Anthoathecata</taxon>
        <taxon>Aplanulata</taxon>
        <taxon>Hydridae</taxon>
        <taxon>Hydra</taxon>
    </lineage>
</organism>
<dbReference type="Gene3D" id="1.20.930.60">
    <property type="match status" value="1"/>
</dbReference>
<comment type="catalytic activity">
    <reaction evidence="2 10">
        <text>beta-D-fructose 1-phosphate + H2O = D-fructose + phosphate</text>
        <dbReference type="Rhea" id="RHEA:35603"/>
        <dbReference type="ChEBI" id="CHEBI:15377"/>
        <dbReference type="ChEBI" id="CHEBI:37721"/>
        <dbReference type="ChEBI" id="CHEBI:43474"/>
        <dbReference type="ChEBI" id="CHEBI:138881"/>
    </reaction>
</comment>
<keyword evidence="5 10" id="KW-0479">Metal-binding</keyword>
<dbReference type="GeneID" id="100211145"/>
<evidence type="ECO:0000256" key="3">
    <source>
        <dbReference type="ARBA" id="ARBA00009519"/>
    </source>
</evidence>
<evidence type="ECO:0000256" key="1">
    <source>
        <dbReference type="ARBA" id="ARBA00000807"/>
    </source>
</evidence>
<dbReference type="PANTHER" id="PTHR12260:SF6">
    <property type="entry name" value="DAMAGE-CONTROL PHOSPHATASE ARMT1"/>
    <property type="match status" value="1"/>
</dbReference>
<gene>
    <name evidence="13" type="primary">LOC100211145</name>
</gene>
<reference evidence="13" key="1">
    <citation type="submission" date="2025-08" db="UniProtKB">
        <authorList>
            <consortium name="RefSeq"/>
        </authorList>
    </citation>
    <scope>IDENTIFICATION</scope>
</reference>
<dbReference type="Pfam" id="PF01937">
    <property type="entry name" value="ARMT1-like_dom"/>
    <property type="match status" value="1"/>
</dbReference>
<keyword evidence="7 10" id="KW-0464">Manganese</keyword>
<evidence type="ECO:0000256" key="4">
    <source>
        <dbReference type="ARBA" id="ARBA00022596"/>
    </source>
</evidence>
<evidence type="ECO:0000256" key="2">
    <source>
        <dbReference type="ARBA" id="ARBA00001326"/>
    </source>
</evidence>
<dbReference type="EC" id="3.1.3.-" evidence="10"/>
<accession>A0ABM4CG20</accession>
<evidence type="ECO:0000256" key="6">
    <source>
        <dbReference type="ARBA" id="ARBA00022801"/>
    </source>
</evidence>
<comment type="cofactor">
    <cofactor evidence="10">
        <name>Mn(2+)</name>
        <dbReference type="ChEBI" id="CHEBI:29035"/>
    </cofactor>
    <cofactor evidence="10">
        <name>Ni(2+)</name>
        <dbReference type="ChEBI" id="CHEBI:49786"/>
    </cofactor>
</comment>
<dbReference type="SUPFAM" id="SSF111321">
    <property type="entry name" value="AF1104-like"/>
    <property type="match status" value="1"/>
</dbReference>
<dbReference type="Gene3D" id="3.40.50.10880">
    <property type="entry name" value="Uncharacterised protein PF01937, DUF89, domain 3"/>
    <property type="match status" value="1"/>
</dbReference>
<dbReference type="RefSeq" id="XP_065660646.1">
    <property type="nucleotide sequence ID" value="XM_065804574.1"/>
</dbReference>
<dbReference type="InterPro" id="IPR039763">
    <property type="entry name" value="ARMT1"/>
</dbReference>
<evidence type="ECO:0000256" key="8">
    <source>
        <dbReference type="ARBA" id="ARBA00045980"/>
    </source>
</evidence>
<comment type="catalytic activity">
    <reaction evidence="9 10">
        <text>beta-D-fructose 6-phosphate = dihydroxyacetone + D-glyceraldehyde 3-phosphate</text>
        <dbReference type="Rhea" id="RHEA:28002"/>
        <dbReference type="ChEBI" id="CHEBI:16016"/>
        <dbReference type="ChEBI" id="CHEBI:57634"/>
        <dbReference type="ChEBI" id="CHEBI:59776"/>
    </reaction>
</comment>
<comment type="similarity">
    <text evidence="3 10">Belongs to the damage-control phosphatase family. Sugar phosphate phosphatase III subfamily.</text>
</comment>
<keyword evidence="10" id="KW-0808">Transferase</keyword>
<evidence type="ECO:0000259" key="11">
    <source>
        <dbReference type="Pfam" id="PF01937"/>
    </source>
</evidence>
<dbReference type="Proteomes" id="UP001652625">
    <property type="component" value="Chromosome 09"/>
</dbReference>
<sequence>MTNNDSPPALDLRPTPLSGIHRGTFAYLTIKEYMPGLLDKVIDYVRTLNTQYKDAMDSSKAEDAEEIVSKLCMLKDEILTNQSLKKINDSADDNEIWNKLIENTPILAINETEPTWLTVAWLHCQCYMYRRIIEVLLVSKFHTTLDPYIQQKSDAFQSSIEAMQVLAGYLSNFKSVEDESKLYESFEVLLEYSLWSNKCDLSILVEEKEGEQVEENDKQVKSTEEQNNLKANIICNHKDEVWTYLNRMRLSNEKSIITFVLDNAGFELFSDLCLADFLLTFKFCTEVHFHVKCIPWFVSDTTAKDFFWTIEQCVNSTDKNVSNLGKKWVGYLDDNLLVIIEDKFWTSAYDYSMLEQEAPSLYSKLSKSKLILFKGDLNYRKLVGDLNWPYTTDIKEASSGFFPAPWCTLRTLKADIVVGLDPGVSEELDRTVDTWMNSGNYGVVQCCI</sequence>
<evidence type="ECO:0000256" key="7">
    <source>
        <dbReference type="ARBA" id="ARBA00023211"/>
    </source>
</evidence>
<dbReference type="EC" id="2.1.1.-" evidence="10"/>
<evidence type="ECO:0000313" key="12">
    <source>
        <dbReference type="Proteomes" id="UP001652625"/>
    </source>
</evidence>
<name>A0ABM4CG20_HYDVU</name>
<protein>
    <recommendedName>
        <fullName evidence="10">Sugar phosphate phosphatase</fullName>
        <ecNumber evidence="10">2.1.1.-</ecNumber>
        <ecNumber evidence="10">3.1.3.-</ecNumber>
    </recommendedName>
</protein>
<dbReference type="PANTHER" id="PTHR12260">
    <property type="entry name" value="DAMAGE-CONTROL PHOSPHATASE ARMT1"/>
    <property type="match status" value="1"/>
</dbReference>
<dbReference type="InterPro" id="IPR002791">
    <property type="entry name" value="ARMT1-like_metal-bd"/>
</dbReference>
<proteinExistence type="inferred from homology"/>
<keyword evidence="4" id="KW-0533">Nickel</keyword>
<comment type="domain">
    <text evidence="10">Subfamily III proteins have a conserved RTxK motif about 40-50 residues from the C-terminus; the threonine may be replaced by serine or cysteine.</text>
</comment>
<comment type="catalytic activity">
    <reaction evidence="1 10">
        <text>L-glutamyl-[protein] + S-adenosyl-L-methionine = [protein]-L-glutamate 5-O-methyl ester + S-adenosyl-L-homocysteine</text>
        <dbReference type="Rhea" id="RHEA:24452"/>
        <dbReference type="Rhea" id="RHEA-COMP:10208"/>
        <dbReference type="Rhea" id="RHEA-COMP:10311"/>
        <dbReference type="ChEBI" id="CHEBI:29973"/>
        <dbReference type="ChEBI" id="CHEBI:57856"/>
        <dbReference type="ChEBI" id="CHEBI:59789"/>
        <dbReference type="ChEBI" id="CHEBI:82795"/>
    </reaction>
</comment>
<feature type="domain" description="Damage-control phosphatase ARMT1-like metal-binding" evidence="11">
    <location>
        <begin position="30"/>
        <end position="427"/>
    </location>
</feature>
<evidence type="ECO:0000256" key="10">
    <source>
        <dbReference type="RuleBase" id="RU367030"/>
    </source>
</evidence>